<gene>
    <name evidence="1" type="ORF">T11_11787</name>
</gene>
<keyword evidence="2" id="KW-1185">Reference proteome</keyword>
<evidence type="ECO:0000313" key="2">
    <source>
        <dbReference type="Proteomes" id="UP000055024"/>
    </source>
</evidence>
<proteinExistence type="predicted"/>
<reference evidence="1 2" key="1">
    <citation type="submission" date="2015-01" db="EMBL/GenBank/DDBJ databases">
        <title>Evolution of Trichinella species and genotypes.</title>
        <authorList>
            <person name="Korhonen P.K."/>
            <person name="Edoardo P."/>
            <person name="Giuseppe L.R."/>
            <person name="Gasser R.B."/>
        </authorList>
    </citation>
    <scope>NUCLEOTIDE SEQUENCE [LARGE SCALE GENOMIC DNA]</scope>
    <source>
        <strain evidence="1">ISS1029</strain>
    </source>
</reference>
<dbReference type="Proteomes" id="UP000055024">
    <property type="component" value="Unassembled WGS sequence"/>
</dbReference>
<comment type="caution">
    <text evidence="1">The sequence shown here is derived from an EMBL/GenBank/DDBJ whole genome shotgun (WGS) entry which is preliminary data.</text>
</comment>
<protein>
    <submittedName>
        <fullName evidence="1">Uncharacterized protein</fullName>
    </submittedName>
</protein>
<evidence type="ECO:0000313" key="1">
    <source>
        <dbReference type="EMBL" id="KRY95137.1"/>
    </source>
</evidence>
<dbReference type="AlphaFoldDB" id="A0A0V1GA64"/>
<sequence>MKLHAISWAVTMTLFIRRQDMEVLLSCWLSLKRVLFFQLACTIPI</sequence>
<dbReference type="EMBL" id="JYDP01004128">
    <property type="protein sequence ID" value="KRY95137.1"/>
    <property type="molecule type" value="Genomic_DNA"/>
</dbReference>
<name>A0A0V1GA64_9BILA</name>
<accession>A0A0V1GA64</accession>
<organism evidence="1 2">
    <name type="scientific">Trichinella zimbabwensis</name>
    <dbReference type="NCBI Taxonomy" id="268475"/>
    <lineage>
        <taxon>Eukaryota</taxon>
        <taxon>Metazoa</taxon>
        <taxon>Ecdysozoa</taxon>
        <taxon>Nematoda</taxon>
        <taxon>Enoplea</taxon>
        <taxon>Dorylaimia</taxon>
        <taxon>Trichinellida</taxon>
        <taxon>Trichinellidae</taxon>
        <taxon>Trichinella</taxon>
    </lineage>
</organism>